<reference evidence="3 4" key="1">
    <citation type="submission" date="2019-07" db="EMBL/GenBank/DDBJ databases">
        <title>Whole genome shotgun sequence of Lactobacillus rapi NBRC 109618.</title>
        <authorList>
            <person name="Hosoyama A."/>
            <person name="Uohara A."/>
            <person name="Ohji S."/>
            <person name="Ichikawa N."/>
        </authorList>
    </citation>
    <scope>NUCLEOTIDE SEQUENCE [LARGE SCALE GENOMIC DNA]</scope>
    <source>
        <strain evidence="3 4">NBRC 109618</strain>
    </source>
</reference>
<dbReference type="PANTHER" id="PTHR48081:SF6">
    <property type="entry name" value="PEPTIDASE S9 PROLYL OLIGOPEPTIDASE CATALYTIC DOMAIN-CONTAINING PROTEIN"/>
    <property type="match status" value="1"/>
</dbReference>
<dbReference type="InterPro" id="IPR049492">
    <property type="entry name" value="BD-FAE-like_dom"/>
</dbReference>
<dbReference type="EMBL" id="BKAM01000041">
    <property type="protein sequence ID" value="GEP72952.1"/>
    <property type="molecule type" value="Genomic_DNA"/>
</dbReference>
<evidence type="ECO:0000256" key="1">
    <source>
        <dbReference type="ARBA" id="ARBA00022801"/>
    </source>
</evidence>
<sequence length="237" mass="26390">MDFKQVVLNETDGTKLDIYNSHTDVALPGIVILPGGSYKPFKERDSERVALTFVTKSYQAFVLEYPINEKKNYQVAKKGISLAFDYIIKHANELNVNPQNIGVIGFSAGGQLAAAYSCEKGNHARFAILGYPVVNQALDEKMGIQSEDVSKLVTKETAPTFIFGARGDGLAPYVDHIQPYTKALFENDVQFELHLFASGGHGFSLGNKYTGVVNRDRTDAHFAKWFPLCLEWLKQFD</sequence>
<proteinExistence type="predicted"/>
<dbReference type="Proteomes" id="UP000321569">
    <property type="component" value="Unassembled WGS sequence"/>
</dbReference>
<accession>A0A512PP36</accession>
<keyword evidence="1" id="KW-0378">Hydrolase</keyword>
<feature type="domain" description="BD-FAE-like" evidence="2">
    <location>
        <begin position="16"/>
        <end position="124"/>
    </location>
</feature>
<evidence type="ECO:0000259" key="2">
    <source>
        <dbReference type="Pfam" id="PF20434"/>
    </source>
</evidence>
<dbReference type="OrthoDB" id="9794725at2"/>
<evidence type="ECO:0000313" key="4">
    <source>
        <dbReference type="Proteomes" id="UP000321569"/>
    </source>
</evidence>
<dbReference type="Gene3D" id="3.40.50.1820">
    <property type="entry name" value="alpha/beta hydrolase"/>
    <property type="match status" value="1"/>
</dbReference>
<dbReference type="STRING" id="1423795.FD12_GL002493"/>
<dbReference type="RefSeq" id="WP_054748876.1">
    <property type="nucleotide sequence ID" value="NZ_BKAM01000041.1"/>
</dbReference>
<dbReference type="AlphaFoldDB" id="A0A512PP36"/>
<dbReference type="InterPro" id="IPR029058">
    <property type="entry name" value="AB_hydrolase_fold"/>
</dbReference>
<name>A0A512PP36_9LACO</name>
<dbReference type="SUPFAM" id="SSF53474">
    <property type="entry name" value="alpha/beta-Hydrolases"/>
    <property type="match status" value="1"/>
</dbReference>
<gene>
    <name evidence="3" type="ORF">LRA02_18200</name>
</gene>
<dbReference type="Pfam" id="PF20434">
    <property type="entry name" value="BD-FAE"/>
    <property type="match status" value="1"/>
</dbReference>
<comment type="caution">
    <text evidence="3">The sequence shown here is derived from an EMBL/GenBank/DDBJ whole genome shotgun (WGS) entry which is preliminary data.</text>
</comment>
<evidence type="ECO:0000313" key="3">
    <source>
        <dbReference type="EMBL" id="GEP72952.1"/>
    </source>
</evidence>
<dbReference type="InterPro" id="IPR050300">
    <property type="entry name" value="GDXG_lipolytic_enzyme"/>
</dbReference>
<dbReference type="GO" id="GO:0016787">
    <property type="term" value="F:hydrolase activity"/>
    <property type="evidence" value="ECO:0007669"/>
    <property type="project" value="UniProtKB-KW"/>
</dbReference>
<protein>
    <submittedName>
        <fullName evidence="3">Lipase</fullName>
    </submittedName>
</protein>
<organism evidence="3 4">
    <name type="scientific">Lentilactobacillus rapi</name>
    <dbReference type="NCBI Taxonomy" id="481723"/>
    <lineage>
        <taxon>Bacteria</taxon>
        <taxon>Bacillati</taxon>
        <taxon>Bacillota</taxon>
        <taxon>Bacilli</taxon>
        <taxon>Lactobacillales</taxon>
        <taxon>Lactobacillaceae</taxon>
        <taxon>Lentilactobacillus</taxon>
    </lineage>
</organism>
<dbReference type="PANTHER" id="PTHR48081">
    <property type="entry name" value="AB HYDROLASE SUPERFAMILY PROTEIN C4A8.06C"/>
    <property type="match status" value="1"/>
</dbReference>